<dbReference type="Proteomes" id="UP001372834">
    <property type="component" value="Unassembled WGS sequence"/>
</dbReference>
<comment type="caution">
    <text evidence="2">The sequence shown here is derived from an EMBL/GenBank/DDBJ whole genome shotgun (WGS) entry which is preliminary data.</text>
</comment>
<evidence type="ECO:0000256" key="1">
    <source>
        <dbReference type="SAM" id="MobiDB-lite"/>
    </source>
</evidence>
<dbReference type="AlphaFoldDB" id="A0AAN8NYW3"/>
<organism evidence="2 3">
    <name type="scientific">Polyplax serrata</name>
    <name type="common">Common mouse louse</name>
    <dbReference type="NCBI Taxonomy" id="468196"/>
    <lineage>
        <taxon>Eukaryota</taxon>
        <taxon>Metazoa</taxon>
        <taxon>Ecdysozoa</taxon>
        <taxon>Arthropoda</taxon>
        <taxon>Hexapoda</taxon>
        <taxon>Insecta</taxon>
        <taxon>Pterygota</taxon>
        <taxon>Neoptera</taxon>
        <taxon>Paraneoptera</taxon>
        <taxon>Psocodea</taxon>
        <taxon>Troctomorpha</taxon>
        <taxon>Phthiraptera</taxon>
        <taxon>Anoplura</taxon>
        <taxon>Polyplacidae</taxon>
        <taxon>Polyplax</taxon>
    </lineage>
</organism>
<proteinExistence type="predicted"/>
<reference evidence="2 3" key="1">
    <citation type="submission" date="2023-10" db="EMBL/GenBank/DDBJ databases">
        <title>Genomes of two closely related lineages of the louse Polyplax serrata with different host specificities.</title>
        <authorList>
            <person name="Martinu J."/>
            <person name="Tarabai H."/>
            <person name="Stefka J."/>
            <person name="Hypsa V."/>
        </authorList>
    </citation>
    <scope>NUCLEOTIDE SEQUENCE [LARGE SCALE GENOMIC DNA]</scope>
    <source>
        <strain evidence="2">HR10_N</strain>
    </source>
</reference>
<feature type="region of interest" description="Disordered" evidence="1">
    <location>
        <begin position="1"/>
        <end position="117"/>
    </location>
</feature>
<sequence>MNGRQRRLTTKTNREEGEGTQSDHILGRTAFHPVKTNQGTLRYKSRYKGMNRQEKQTWEREREKRVSQPDKKNRTRGLLIRRNRRATHVNDRRHDKARAGRPAGLHDPRAEQAVAPT</sequence>
<gene>
    <name evidence="2" type="ORF">RUM43_008747</name>
</gene>
<dbReference type="EMBL" id="JAWJWE010000038">
    <property type="protein sequence ID" value="KAK6622896.1"/>
    <property type="molecule type" value="Genomic_DNA"/>
</dbReference>
<feature type="compositionally biased region" description="Basic residues" evidence="1">
    <location>
        <begin position="73"/>
        <end position="87"/>
    </location>
</feature>
<evidence type="ECO:0000313" key="3">
    <source>
        <dbReference type="Proteomes" id="UP001372834"/>
    </source>
</evidence>
<protein>
    <submittedName>
        <fullName evidence="2">Uncharacterized protein</fullName>
    </submittedName>
</protein>
<name>A0AAN8NYW3_POLSC</name>
<feature type="compositionally biased region" description="Basic and acidic residues" evidence="1">
    <location>
        <begin position="88"/>
        <end position="110"/>
    </location>
</feature>
<evidence type="ECO:0000313" key="2">
    <source>
        <dbReference type="EMBL" id="KAK6622896.1"/>
    </source>
</evidence>
<feature type="compositionally biased region" description="Basic and acidic residues" evidence="1">
    <location>
        <begin position="51"/>
        <end position="72"/>
    </location>
</feature>
<accession>A0AAN8NYW3</accession>